<comment type="caution">
    <text evidence="2">The sequence shown here is derived from an EMBL/GenBank/DDBJ whole genome shotgun (WGS) entry which is preliminary data.</text>
</comment>
<organism evidence="2 3">
    <name type="scientific">Candidatus Ornithospirochaeta stercoripullorum</name>
    <dbReference type="NCBI Taxonomy" id="2840899"/>
    <lineage>
        <taxon>Bacteria</taxon>
        <taxon>Pseudomonadati</taxon>
        <taxon>Spirochaetota</taxon>
        <taxon>Spirochaetia</taxon>
        <taxon>Spirochaetales</taxon>
        <taxon>Spirochaetaceae</taxon>
        <taxon>Spirochaetaceae incertae sedis</taxon>
        <taxon>Candidatus Ornithospirochaeta</taxon>
    </lineage>
</organism>
<evidence type="ECO:0000313" key="2">
    <source>
        <dbReference type="EMBL" id="MBO8436822.1"/>
    </source>
</evidence>
<evidence type="ECO:0000313" key="3">
    <source>
        <dbReference type="Proteomes" id="UP000823615"/>
    </source>
</evidence>
<sequence>MRCCIVVACAIIDSMSEETEKLEIKISYLESQCDELNNALIDAAKTIAVFEKRIEALERKVEDLIEVSGEARPNRKPPHY</sequence>
<feature type="coiled-coil region" evidence="1">
    <location>
        <begin position="12"/>
        <end position="67"/>
    </location>
</feature>
<dbReference type="EMBL" id="JADIMT010000090">
    <property type="protein sequence ID" value="MBO8436822.1"/>
    <property type="molecule type" value="Genomic_DNA"/>
</dbReference>
<dbReference type="AlphaFoldDB" id="A0A9D9H6D0"/>
<gene>
    <name evidence="2" type="ORF">IAA97_07590</name>
</gene>
<proteinExistence type="predicted"/>
<keyword evidence="1" id="KW-0175">Coiled coil</keyword>
<dbReference type="Proteomes" id="UP000823615">
    <property type="component" value="Unassembled WGS sequence"/>
</dbReference>
<name>A0A9D9H6D0_9SPIO</name>
<accession>A0A9D9H6D0</accession>
<reference evidence="2" key="1">
    <citation type="submission" date="2020-10" db="EMBL/GenBank/DDBJ databases">
        <authorList>
            <person name="Gilroy R."/>
        </authorList>
    </citation>
    <scope>NUCLEOTIDE SEQUENCE</scope>
    <source>
        <strain evidence="2">7293</strain>
    </source>
</reference>
<protein>
    <submittedName>
        <fullName evidence="2">SlyX family protein</fullName>
    </submittedName>
</protein>
<dbReference type="InterPro" id="IPR007236">
    <property type="entry name" value="SlyX"/>
</dbReference>
<evidence type="ECO:0000256" key="1">
    <source>
        <dbReference type="SAM" id="Coils"/>
    </source>
</evidence>
<dbReference type="SUPFAM" id="SSF57997">
    <property type="entry name" value="Tropomyosin"/>
    <property type="match status" value="1"/>
</dbReference>
<reference evidence="2" key="2">
    <citation type="journal article" date="2021" name="PeerJ">
        <title>Extensive microbial diversity within the chicken gut microbiome revealed by metagenomics and culture.</title>
        <authorList>
            <person name="Gilroy R."/>
            <person name="Ravi A."/>
            <person name="Getino M."/>
            <person name="Pursley I."/>
            <person name="Horton D.L."/>
            <person name="Alikhan N.F."/>
            <person name="Baker D."/>
            <person name="Gharbi K."/>
            <person name="Hall N."/>
            <person name="Watson M."/>
            <person name="Adriaenssens E.M."/>
            <person name="Foster-Nyarko E."/>
            <person name="Jarju S."/>
            <person name="Secka A."/>
            <person name="Antonio M."/>
            <person name="Oren A."/>
            <person name="Chaudhuri R.R."/>
            <person name="La Ragione R."/>
            <person name="Hildebrand F."/>
            <person name="Pallen M.J."/>
        </authorList>
    </citation>
    <scope>NUCLEOTIDE SEQUENCE</scope>
    <source>
        <strain evidence="2">7293</strain>
    </source>
</reference>
<dbReference type="Pfam" id="PF04102">
    <property type="entry name" value="SlyX"/>
    <property type="match status" value="1"/>
</dbReference>